<reference evidence="2" key="1">
    <citation type="submission" date="2023-05" db="EMBL/GenBank/DDBJ databases">
        <authorList>
            <person name="Huff M."/>
        </authorList>
    </citation>
    <scope>NUCLEOTIDE SEQUENCE</scope>
</reference>
<keyword evidence="3" id="KW-1185">Reference proteome</keyword>
<name>A0AAD2AAY8_9LAMI</name>
<dbReference type="Proteomes" id="UP000834106">
    <property type="component" value="Chromosome 21"/>
</dbReference>
<keyword evidence="1" id="KW-0472">Membrane</keyword>
<protein>
    <submittedName>
        <fullName evidence="2">Uncharacterized protein</fullName>
    </submittedName>
</protein>
<evidence type="ECO:0000313" key="3">
    <source>
        <dbReference type="Proteomes" id="UP000834106"/>
    </source>
</evidence>
<organism evidence="2 3">
    <name type="scientific">Fraxinus pennsylvanica</name>
    <dbReference type="NCBI Taxonomy" id="56036"/>
    <lineage>
        <taxon>Eukaryota</taxon>
        <taxon>Viridiplantae</taxon>
        <taxon>Streptophyta</taxon>
        <taxon>Embryophyta</taxon>
        <taxon>Tracheophyta</taxon>
        <taxon>Spermatophyta</taxon>
        <taxon>Magnoliopsida</taxon>
        <taxon>eudicotyledons</taxon>
        <taxon>Gunneridae</taxon>
        <taxon>Pentapetalae</taxon>
        <taxon>asterids</taxon>
        <taxon>lamiids</taxon>
        <taxon>Lamiales</taxon>
        <taxon>Oleaceae</taxon>
        <taxon>Oleeae</taxon>
        <taxon>Fraxinus</taxon>
    </lineage>
</organism>
<keyword evidence="1" id="KW-1133">Transmembrane helix</keyword>
<gene>
    <name evidence="2" type="ORF">FPE_LOCUS31933</name>
</gene>
<feature type="transmembrane region" description="Helical" evidence="1">
    <location>
        <begin position="12"/>
        <end position="34"/>
    </location>
</feature>
<proteinExistence type="predicted"/>
<feature type="transmembrane region" description="Helical" evidence="1">
    <location>
        <begin position="83"/>
        <end position="104"/>
    </location>
</feature>
<evidence type="ECO:0000256" key="1">
    <source>
        <dbReference type="SAM" id="Phobius"/>
    </source>
</evidence>
<sequence length="105" mass="11549">MFVSAEVLDFCIILMTLFFLVIIAVNLSLLSQVMPFRLSRGTYNDGLLLTEAGTLARVIPVFADGRITLAWYLGQDRLLNATLLPSLVICIGSIVATCCTFNDLF</sequence>
<evidence type="ECO:0000313" key="2">
    <source>
        <dbReference type="EMBL" id="CAI9784503.1"/>
    </source>
</evidence>
<accession>A0AAD2AAY8</accession>
<dbReference type="EMBL" id="OU503056">
    <property type="protein sequence ID" value="CAI9784503.1"/>
    <property type="molecule type" value="Genomic_DNA"/>
</dbReference>
<dbReference type="AlphaFoldDB" id="A0AAD2AAY8"/>
<keyword evidence="1" id="KW-0812">Transmembrane</keyword>